<reference evidence="2" key="2">
    <citation type="submission" date="2013-04" db="UniProtKB">
        <authorList>
            <consortium name="EnsemblPlants"/>
        </authorList>
    </citation>
    <scope>IDENTIFICATION</scope>
</reference>
<keyword evidence="1" id="KW-1133">Transmembrane helix</keyword>
<keyword evidence="1" id="KW-0812">Transmembrane</keyword>
<dbReference type="HOGENOM" id="CLU_2779918_0_0_1"/>
<keyword evidence="3" id="KW-1185">Reference proteome</keyword>
<dbReference type="Proteomes" id="UP000006038">
    <property type="component" value="Chromosome 5"/>
</dbReference>
<dbReference type="Gramene" id="OB05G32690.1">
    <property type="protein sequence ID" value="OB05G32690.1"/>
    <property type="gene ID" value="OB05G32690"/>
</dbReference>
<accession>J3M9J5</accession>
<keyword evidence="1" id="KW-0472">Membrane</keyword>
<name>J3M9J5_ORYBR</name>
<sequence length="69" mass="7640">MDMKAWQSGSAKLANNCTFEGLGRIGILFKNLMPNLLLVTIIYSLMAPCHPIFSSCKLLVYGKCILLSF</sequence>
<feature type="transmembrane region" description="Helical" evidence="1">
    <location>
        <begin position="32"/>
        <end position="53"/>
    </location>
</feature>
<organism evidence="2">
    <name type="scientific">Oryza brachyantha</name>
    <name type="common">malo sina</name>
    <dbReference type="NCBI Taxonomy" id="4533"/>
    <lineage>
        <taxon>Eukaryota</taxon>
        <taxon>Viridiplantae</taxon>
        <taxon>Streptophyta</taxon>
        <taxon>Embryophyta</taxon>
        <taxon>Tracheophyta</taxon>
        <taxon>Spermatophyta</taxon>
        <taxon>Magnoliopsida</taxon>
        <taxon>Liliopsida</taxon>
        <taxon>Poales</taxon>
        <taxon>Poaceae</taxon>
        <taxon>BOP clade</taxon>
        <taxon>Oryzoideae</taxon>
        <taxon>Oryzeae</taxon>
        <taxon>Oryzinae</taxon>
        <taxon>Oryza</taxon>
    </lineage>
</organism>
<proteinExistence type="predicted"/>
<protein>
    <submittedName>
        <fullName evidence="2">Uncharacterized protein</fullName>
    </submittedName>
</protein>
<dbReference type="AlphaFoldDB" id="J3M9J5"/>
<reference evidence="2" key="1">
    <citation type="journal article" date="2013" name="Nat. Commun.">
        <title>Whole-genome sequencing of Oryza brachyantha reveals mechanisms underlying Oryza genome evolution.</title>
        <authorList>
            <person name="Chen J."/>
            <person name="Huang Q."/>
            <person name="Gao D."/>
            <person name="Wang J."/>
            <person name="Lang Y."/>
            <person name="Liu T."/>
            <person name="Li B."/>
            <person name="Bai Z."/>
            <person name="Luis Goicoechea J."/>
            <person name="Liang C."/>
            <person name="Chen C."/>
            <person name="Zhang W."/>
            <person name="Sun S."/>
            <person name="Liao Y."/>
            <person name="Zhang X."/>
            <person name="Yang L."/>
            <person name="Song C."/>
            <person name="Wang M."/>
            <person name="Shi J."/>
            <person name="Liu G."/>
            <person name="Liu J."/>
            <person name="Zhou H."/>
            <person name="Zhou W."/>
            <person name="Yu Q."/>
            <person name="An N."/>
            <person name="Chen Y."/>
            <person name="Cai Q."/>
            <person name="Wang B."/>
            <person name="Liu B."/>
            <person name="Min J."/>
            <person name="Huang Y."/>
            <person name="Wu H."/>
            <person name="Li Z."/>
            <person name="Zhang Y."/>
            <person name="Yin Y."/>
            <person name="Song W."/>
            <person name="Jiang J."/>
            <person name="Jackson S.A."/>
            <person name="Wing R.A."/>
            <person name="Wang J."/>
            <person name="Chen M."/>
        </authorList>
    </citation>
    <scope>NUCLEOTIDE SEQUENCE [LARGE SCALE GENOMIC DNA]</scope>
    <source>
        <strain evidence="2">cv. IRGC 101232</strain>
    </source>
</reference>
<evidence type="ECO:0000313" key="2">
    <source>
        <dbReference type="EnsemblPlants" id="OB05G32690.1"/>
    </source>
</evidence>
<evidence type="ECO:0000256" key="1">
    <source>
        <dbReference type="SAM" id="Phobius"/>
    </source>
</evidence>
<dbReference type="EnsemblPlants" id="OB05G32690.1">
    <property type="protein sequence ID" value="OB05G32690.1"/>
    <property type="gene ID" value="OB05G32690"/>
</dbReference>
<evidence type="ECO:0000313" key="3">
    <source>
        <dbReference type="Proteomes" id="UP000006038"/>
    </source>
</evidence>